<sequence>MIALMATGLISILVLAVAAMLAILDWVIRNSTPIVDGDVTPDHHMLRTVCAPSQSSRDGQRRK</sequence>
<name>A0A0P1GLZ9_9RHOB</name>
<proteinExistence type="predicted"/>
<protein>
    <submittedName>
        <fullName evidence="1">Uncharacterized protein</fullName>
    </submittedName>
</protein>
<evidence type="ECO:0000313" key="2">
    <source>
        <dbReference type="Proteomes" id="UP000051681"/>
    </source>
</evidence>
<reference evidence="1 2" key="1">
    <citation type="submission" date="2015-09" db="EMBL/GenBank/DDBJ databases">
        <authorList>
            <consortium name="Swine Surveillance"/>
        </authorList>
    </citation>
    <scope>NUCLEOTIDE SEQUENCE [LARGE SCALE GENOMIC DNA]</scope>
    <source>
        <strain evidence="1 2">CECT 8383</strain>
    </source>
</reference>
<gene>
    <name evidence="1" type="ORF">TM5383_00608</name>
</gene>
<dbReference type="STRING" id="340021.TM5383_00608"/>
<accession>A0A0P1GLZ9</accession>
<dbReference type="AlphaFoldDB" id="A0A0P1GLZ9"/>
<keyword evidence="2" id="KW-1185">Reference proteome</keyword>
<organism evidence="1 2">
    <name type="scientific">Thalassovita mediterranea</name>
    <dbReference type="NCBI Taxonomy" id="340021"/>
    <lineage>
        <taxon>Bacteria</taxon>
        <taxon>Pseudomonadati</taxon>
        <taxon>Pseudomonadota</taxon>
        <taxon>Alphaproteobacteria</taxon>
        <taxon>Rhodobacterales</taxon>
        <taxon>Roseobacteraceae</taxon>
        <taxon>Thalassovita</taxon>
    </lineage>
</organism>
<dbReference type="Proteomes" id="UP000051681">
    <property type="component" value="Unassembled WGS sequence"/>
</dbReference>
<evidence type="ECO:0000313" key="1">
    <source>
        <dbReference type="EMBL" id="CUH83420.1"/>
    </source>
</evidence>
<dbReference type="RefSeq" id="WP_058317582.1">
    <property type="nucleotide sequence ID" value="NZ_CYSF01000005.1"/>
</dbReference>
<dbReference type="EMBL" id="CYSF01000005">
    <property type="protein sequence ID" value="CUH83420.1"/>
    <property type="molecule type" value="Genomic_DNA"/>
</dbReference>